<dbReference type="Proteomes" id="UP001341840">
    <property type="component" value="Unassembled WGS sequence"/>
</dbReference>
<reference evidence="1 2" key="1">
    <citation type="journal article" date="2023" name="Plants (Basel)">
        <title>Bridging the Gap: Combining Genomics and Transcriptomics Approaches to Understand Stylosanthes scabra, an Orphan Legume from the Brazilian Caatinga.</title>
        <authorList>
            <person name="Ferreira-Neto J.R.C."/>
            <person name="da Silva M.D."/>
            <person name="Binneck E."/>
            <person name="de Melo N.F."/>
            <person name="da Silva R.H."/>
            <person name="de Melo A.L.T.M."/>
            <person name="Pandolfi V."/>
            <person name="Bustamante F.O."/>
            <person name="Brasileiro-Vidal A.C."/>
            <person name="Benko-Iseppon A.M."/>
        </authorList>
    </citation>
    <scope>NUCLEOTIDE SEQUENCE [LARGE SCALE GENOMIC DNA]</scope>
    <source>
        <tissue evidence="1">Leaves</tissue>
    </source>
</reference>
<gene>
    <name evidence="1" type="ORF">PIB30_022501</name>
</gene>
<organism evidence="1 2">
    <name type="scientific">Stylosanthes scabra</name>
    <dbReference type="NCBI Taxonomy" id="79078"/>
    <lineage>
        <taxon>Eukaryota</taxon>
        <taxon>Viridiplantae</taxon>
        <taxon>Streptophyta</taxon>
        <taxon>Embryophyta</taxon>
        <taxon>Tracheophyta</taxon>
        <taxon>Spermatophyta</taxon>
        <taxon>Magnoliopsida</taxon>
        <taxon>eudicotyledons</taxon>
        <taxon>Gunneridae</taxon>
        <taxon>Pentapetalae</taxon>
        <taxon>rosids</taxon>
        <taxon>fabids</taxon>
        <taxon>Fabales</taxon>
        <taxon>Fabaceae</taxon>
        <taxon>Papilionoideae</taxon>
        <taxon>50 kb inversion clade</taxon>
        <taxon>dalbergioids sensu lato</taxon>
        <taxon>Dalbergieae</taxon>
        <taxon>Pterocarpus clade</taxon>
        <taxon>Stylosanthes</taxon>
    </lineage>
</organism>
<evidence type="ECO:0000313" key="1">
    <source>
        <dbReference type="EMBL" id="MED6157375.1"/>
    </source>
</evidence>
<proteinExistence type="predicted"/>
<sequence length="121" mass="13927">MGSNEREAVAVVKLVSHTAKYFPGVFFHGSDSASLLPILARLLPFFSDPLFRSRHVIFFEALGSLLSLLRACARDAFRHFFIDAMLAVQERDVLRWERILFQAKPRQKDVLVLLYTTEHLH</sequence>
<name>A0ABU6U9P0_9FABA</name>
<evidence type="ECO:0000313" key="2">
    <source>
        <dbReference type="Proteomes" id="UP001341840"/>
    </source>
</evidence>
<keyword evidence="2" id="KW-1185">Reference proteome</keyword>
<comment type="caution">
    <text evidence="1">The sequence shown here is derived from an EMBL/GenBank/DDBJ whole genome shotgun (WGS) entry which is preliminary data.</text>
</comment>
<accession>A0ABU6U9P0</accession>
<dbReference type="EMBL" id="JASCZI010120905">
    <property type="protein sequence ID" value="MED6157375.1"/>
    <property type="molecule type" value="Genomic_DNA"/>
</dbReference>
<protein>
    <submittedName>
        <fullName evidence="1">Uncharacterized protein</fullName>
    </submittedName>
</protein>